<comment type="caution">
    <text evidence="1">The sequence shown here is derived from an EMBL/GenBank/DDBJ whole genome shotgun (WGS) entry which is preliminary data.</text>
</comment>
<accession>A0A4Y2IPE0</accession>
<dbReference type="EMBL" id="BGPR01002825">
    <property type="protein sequence ID" value="GBM79525.1"/>
    <property type="molecule type" value="Genomic_DNA"/>
</dbReference>
<name>A0A4Y2IPE0_ARAVE</name>
<sequence length="136" mass="15356">MHCFSDASKTAYGTILYLRFVTRNNEIETSFICSKSRVAPLKSLTLPRLELTAALLSARLAKQVSSCLKFDANIYYWTDSLLFRTTGYAVILQDSNYTSKIVLKRSKNSLIRTGGDTIQERPILLISFRVAHLLSN</sequence>
<evidence type="ECO:0000313" key="2">
    <source>
        <dbReference type="Proteomes" id="UP000499080"/>
    </source>
</evidence>
<gene>
    <name evidence="1" type="ORF">AVEN_209498_1</name>
</gene>
<dbReference type="Proteomes" id="UP000499080">
    <property type="component" value="Unassembled WGS sequence"/>
</dbReference>
<dbReference type="AlphaFoldDB" id="A0A4Y2IPE0"/>
<dbReference type="InterPro" id="IPR008042">
    <property type="entry name" value="Retrotrans_Pao"/>
</dbReference>
<dbReference type="OrthoDB" id="6435853at2759"/>
<keyword evidence="2" id="KW-1185">Reference proteome</keyword>
<reference evidence="1 2" key="1">
    <citation type="journal article" date="2019" name="Sci. Rep.">
        <title>Orb-weaving spider Araneus ventricosus genome elucidates the spidroin gene catalogue.</title>
        <authorList>
            <person name="Kono N."/>
            <person name="Nakamura H."/>
            <person name="Ohtoshi R."/>
            <person name="Moran D.A.P."/>
            <person name="Shinohara A."/>
            <person name="Yoshida Y."/>
            <person name="Fujiwara M."/>
            <person name="Mori M."/>
            <person name="Tomita M."/>
            <person name="Arakawa K."/>
        </authorList>
    </citation>
    <scope>NUCLEOTIDE SEQUENCE [LARGE SCALE GENOMIC DNA]</scope>
</reference>
<organism evidence="1 2">
    <name type="scientific">Araneus ventricosus</name>
    <name type="common">Orbweaver spider</name>
    <name type="synonym">Epeira ventricosa</name>
    <dbReference type="NCBI Taxonomy" id="182803"/>
    <lineage>
        <taxon>Eukaryota</taxon>
        <taxon>Metazoa</taxon>
        <taxon>Ecdysozoa</taxon>
        <taxon>Arthropoda</taxon>
        <taxon>Chelicerata</taxon>
        <taxon>Arachnida</taxon>
        <taxon>Araneae</taxon>
        <taxon>Araneomorphae</taxon>
        <taxon>Entelegynae</taxon>
        <taxon>Araneoidea</taxon>
        <taxon>Araneidae</taxon>
        <taxon>Araneus</taxon>
    </lineage>
</organism>
<evidence type="ECO:0008006" key="3">
    <source>
        <dbReference type="Google" id="ProtNLM"/>
    </source>
</evidence>
<dbReference type="PANTHER" id="PTHR47331:SF1">
    <property type="entry name" value="GAG-LIKE PROTEIN"/>
    <property type="match status" value="1"/>
</dbReference>
<dbReference type="PANTHER" id="PTHR47331">
    <property type="entry name" value="PHD-TYPE DOMAIN-CONTAINING PROTEIN"/>
    <property type="match status" value="1"/>
</dbReference>
<dbReference type="Pfam" id="PF05380">
    <property type="entry name" value="Peptidase_A17"/>
    <property type="match status" value="1"/>
</dbReference>
<proteinExistence type="predicted"/>
<evidence type="ECO:0000313" key="1">
    <source>
        <dbReference type="EMBL" id="GBM79525.1"/>
    </source>
</evidence>
<protein>
    <recommendedName>
        <fullName evidence="3">Reverse transcriptase/retrotransposon-derived protein RNase H-like domain-containing protein</fullName>
    </recommendedName>
</protein>